<evidence type="ECO:0000259" key="2">
    <source>
        <dbReference type="Pfam" id="PF04892"/>
    </source>
</evidence>
<sequence length="203" mass="24314">MYLLGPFYRWIVEIFADRVNHLPLVRLFIFSLDHAIVLFIGWLIVWSISLLFRKRKRIVWKWELYRNLFIFYLILLSQVTIFRNLDESFTVEFVMHPLSDIMWVPFVDSIKLFMQGSIFAAYYNVVGNIVWFMPLGFFCGMLYGSKKGESRSLKYGFLTSFFIEFAQFIFYTGVSHIDDIICNVLGSWLGFLLYRLIKKRRKK</sequence>
<feature type="transmembrane region" description="Helical" evidence="1">
    <location>
        <begin position="27"/>
        <end position="52"/>
    </location>
</feature>
<dbReference type="InterPro" id="IPR006976">
    <property type="entry name" value="VanZ-like"/>
</dbReference>
<dbReference type="PANTHER" id="PTHR36834">
    <property type="entry name" value="MEMBRANE PROTEIN-RELATED"/>
    <property type="match status" value="1"/>
</dbReference>
<comment type="caution">
    <text evidence="3">The sequence shown here is derived from an EMBL/GenBank/DDBJ whole genome shotgun (WGS) entry which is preliminary data.</text>
</comment>
<evidence type="ECO:0000313" key="4">
    <source>
        <dbReference type="Proteomes" id="UP000005926"/>
    </source>
</evidence>
<dbReference type="GeneID" id="78412147"/>
<dbReference type="RefSeq" id="WP_005607822.1">
    <property type="nucleotide sequence ID" value="NZ_CP102283.1"/>
</dbReference>
<gene>
    <name evidence="3" type="ORF">HMPREF0444_1402</name>
</gene>
<feature type="transmembrane region" description="Helical" evidence="1">
    <location>
        <begin position="121"/>
        <end position="143"/>
    </location>
</feature>
<dbReference type="STRING" id="638301.HMPREF0444_1402"/>
<accession>C8NHK7</accession>
<dbReference type="Pfam" id="PF04892">
    <property type="entry name" value="VanZ"/>
    <property type="match status" value="1"/>
</dbReference>
<keyword evidence="1" id="KW-0472">Membrane</keyword>
<dbReference type="AlphaFoldDB" id="C8NHK7"/>
<dbReference type="HOGENOM" id="CLU_077618_4_2_9"/>
<proteinExistence type="predicted"/>
<evidence type="ECO:0000256" key="1">
    <source>
        <dbReference type="SAM" id="Phobius"/>
    </source>
</evidence>
<dbReference type="PANTHER" id="PTHR36834:SF2">
    <property type="entry name" value="MEMBRANE PROTEIN"/>
    <property type="match status" value="1"/>
</dbReference>
<dbReference type="Proteomes" id="UP000005926">
    <property type="component" value="Unassembled WGS sequence"/>
</dbReference>
<organism evidence="3 4">
    <name type="scientific">Granulicatella adiacens ATCC 49175</name>
    <dbReference type="NCBI Taxonomy" id="638301"/>
    <lineage>
        <taxon>Bacteria</taxon>
        <taxon>Bacillati</taxon>
        <taxon>Bacillota</taxon>
        <taxon>Bacilli</taxon>
        <taxon>Lactobacillales</taxon>
        <taxon>Carnobacteriaceae</taxon>
        <taxon>Granulicatella</taxon>
    </lineage>
</organism>
<keyword evidence="4" id="KW-1185">Reference proteome</keyword>
<protein>
    <submittedName>
        <fullName evidence="3">VanZ-like protein</fullName>
    </submittedName>
</protein>
<evidence type="ECO:0000313" key="3">
    <source>
        <dbReference type="EMBL" id="EEW37184.1"/>
    </source>
</evidence>
<keyword evidence="1" id="KW-0812">Transmembrane</keyword>
<reference evidence="3 4" key="1">
    <citation type="submission" date="2009-08" db="EMBL/GenBank/DDBJ databases">
        <authorList>
            <person name="Muzny D."/>
            <person name="Qin X."/>
            <person name="Deng J."/>
            <person name="Jiang H."/>
            <person name="Liu Y."/>
            <person name="Qu J."/>
            <person name="Song X.-Z."/>
            <person name="Zhang L."/>
            <person name="Thornton R."/>
            <person name="Coyle M."/>
            <person name="Francisco L."/>
            <person name="Jackson L."/>
            <person name="Javaid M."/>
            <person name="Korchina V."/>
            <person name="Kovar C."/>
            <person name="Mata R."/>
            <person name="Mathew T."/>
            <person name="Ngo R."/>
            <person name="Nguyen L."/>
            <person name="Nguyen N."/>
            <person name="Okwuonu G."/>
            <person name="Ongeri F."/>
            <person name="Pham C."/>
            <person name="Simmons D."/>
            <person name="Wilczek-Boney K."/>
            <person name="Hale W."/>
            <person name="Jakkamsetti A."/>
            <person name="Pham P."/>
            <person name="Ruth R."/>
            <person name="San Lucas F."/>
            <person name="Warren J."/>
            <person name="Zhang J."/>
            <person name="Zhao Z."/>
            <person name="Zhou C."/>
            <person name="Zhu D."/>
            <person name="Lee S."/>
            <person name="Bess C."/>
            <person name="Blankenburg K."/>
            <person name="Forbes L."/>
            <person name="Fu Q."/>
            <person name="Gubbala S."/>
            <person name="Hirani K."/>
            <person name="Jayaseelan J.C."/>
            <person name="Lara F."/>
            <person name="Munidasa M."/>
            <person name="Palculict T."/>
            <person name="Patil S."/>
            <person name="Pu L.-L."/>
            <person name="Saada N."/>
            <person name="Tang L."/>
            <person name="Weissenberger G."/>
            <person name="Zhu Y."/>
            <person name="Hemphill L."/>
            <person name="Shang Y."/>
            <person name="Youmans B."/>
            <person name="Ayvaz T."/>
            <person name="Ross M."/>
            <person name="Santibanez J."/>
            <person name="Aqrawi P."/>
            <person name="Gross S."/>
            <person name="Joshi V."/>
            <person name="Fowler G."/>
            <person name="Nazareth L."/>
            <person name="Reid J."/>
            <person name="Worley K."/>
            <person name="Petrosino J."/>
            <person name="Highlander S."/>
            <person name="Gibbs R."/>
        </authorList>
    </citation>
    <scope>NUCLEOTIDE SEQUENCE [LARGE SCALE GENOMIC DNA]</scope>
    <source>
        <strain evidence="3 4">ATCC 49175</strain>
    </source>
</reference>
<name>C8NHK7_9LACT</name>
<dbReference type="InterPro" id="IPR053150">
    <property type="entry name" value="Teicoplanin_resist-assoc"/>
</dbReference>
<feature type="transmembrane region" description="Helical" evidence="1">
    <location>
        <begin position="155"/>
        <end position="174"/>
    </location>
</feature>
<feature type="transmembrane region" description="Helical" evidence="1">
    <location>
        <begin position="180"/>
        <end position="197"/>
    </location>
</feature>
<keyword evidence="1" id="KW-1133">Transmembrane helix</keyword>
<dbReference type="eggNOG" id="COG4767">
    <property type="taxonomic scope" value="Bacteria"/>
</dbReference>
<feature type="domain" description="VanZ-like" evidence="2">
    <location>
        <begin position="69"/>
        <end position="197"/>
    </location>
</feature>
<dbReference type="EMBL" id="ACKZ01000020">
    <property type="protein sequence ID" value="EEW37184.1"/>
    <property type="molecule type" value="Genomic_DNA"/>
</dbReference>
<feature type="transmembrane region" description="Helical" evidence="1">
    <location>
        <begin position="64"/>
        <end position="85"/>
    </location>
</feature>